<evidence type="ECO:0008006" key="4">
    <source>
        <dbReference type="Google" id="ProtNLM"/>
    </source>
</evidence>
<comment type="caution">
    <text evidence="2">The sequence shown here is derived from an EMBL/GenBank/DDBJ whole genome shotgun (WGS) entry which is preliminary data.</text>
</comment>
<organism evidence="2 3">
    <name type="scientific">Tritrichomonas musculus</name>
    <dbReference type="NCBI Taxonomy" id="1915356"/>
    <lineage>
        <taxon>Eukaryota</taxon>
        <taxon>Metamonada</taxon>
        <taxon>Parabasalia</taxon>
        <taxon>Tritrichomonadida</taxon>
        <taxon>Tritrichomonadidae</taxon>
        <taxon>Tritrichomonas</taxon>
    </lineage>
</organism>
<reference evidence="2 3" key="1">
    <citation type="submission" date="2024-04" db="EMBL/GenBank/DDBJ databases">
        <title>Tritrichomonas musculus Genome.</title>
        <authorList>
            <person name="Alves-Ferreira E."/>
            <person name="Grigg M."/>
            <person name="Lorenzi H."/>
            <person name="Galac M."/>
        </authorList>
    </citation>
    <scope>NUCLEOTIDE SEQUENCE [LARGE SCALE GENOMIC DNA]</scope>
    <source>
        <strain evidence="2 3">EAF2021</strain>
    </source>
</reference>
<evidence type="ECO:0000313" key="2">
    <source>
        <dbReference type="EMBL" id="KAK8889703.1"/>
    </source>
</evidence>
<sequence length="375" mass="41963">MNTESSEILTEEPVEETSEGLSETSSEIPVKKNQNEKDISYKIVIPLDSSVTAEEILTNSNLKTRTGGFCGRKILLWLVAVWGEETSYLGNIDWNPKIFTCEITHIEYDDLPSHISTSEIVPPVVASDYLVKDNMAAVPLMVQLPHRPASSAQLTIWKDDFSTLVTKAQIDVILPINYLPSFSIEQDTLQITLDFAGSSIDVNSYDIHFVPRSNISLTQYEEAFALQRIPDDSGYILSFASNSSIKLLKGMYLGLSVIWSNSRMMSNFEIEIPLPPSSLGLLWDVPKLTRLKQASLLCEVTNISDIIVNAELELGSSPMIPLVKSVEIKKLKPNEKRVVCVPCVPTLNGNRELLYKVKIGSRWYKPLFKTIVHIE</sequence>
<accession>A0ABR2KEZ4</accession>
<evidence type="ECO:0000313" key="3">
    <source>
        <dbReference type="Proteomes" id="UP001470230"/>
    </source>
</evidence>
<feature type="region of interest" description="Disordered" evidence="1">
    <location>
        <begin position="1"/>
        <end position="29"/>
    </location>
</feature>
<gene>
    <name evidence="2" type="ORF">M9Y10_034456</name>
</gene>
<protein>
    <recommendedName>
        <fullName evidence="4">Trafficking protein particle complex subunit 11 C-terminal domain-containing protein</fullName>
    </recommendedName>
</protein>
<feature type="compositionally biased region" description="Acidic residues" evidence="1">
    <location>
        <begin position="9"/>
        <end position="18"/>
    </location>
</feature>
<evidence type="ECO:0000256" key="1">
    <source>
        <dbReference type="SAM" id="MobiDB-lite"/>
    </source>
</evidence>
<proteinExistence type="predicted"/>
<keyword evidence="3" id="KW-1185">Reference proteome</keyword>
<dbReference type="EMBL" id="JAPFFF010000005">
    <property type="protein sequence ID" value="KAK8889703.1"/>
    <property type="molecule type" value="Genomic_DNA"/>
</dbReference>
<name>A0ABR2KEZ4_9EUKA</name>
<dbReference type="Proteomes" id="UP001470230">
    <property type="component" value="Unassembled WGS sequence"/>
</dbReference>